<comment type="caution">
    <text evidence="2">The sequence shown here is derived from an EMBL/GenBank/DDBJ whole genome shotgun (WGS) entry which is preliminary data.</text>
</comment>
<evidence type="ECO:0000256" key="1">
    <source>
        <dbReference type="SAM" id="MobiDB-lite"/>
    </source>
</evidence>
<sequence>MGGWEGGLNPPRKGLCISQGGLTLSTDAPQAGLSGFVETPSSGQDAGGGTQTRDRRASGFLRQVRQSSGLAIQLVTTKNYVRSTATSIVFWSDAYSTTQSAIGLEMTVKIN</sequence>
<dbReference type="AlphaFoldDB" id="A0AAV4CUG2"/>
<protein>
    <submittedName>
        <fullName evidence="2">Uncharacterized protein</fullName>
    </submittedName>
</protein>
<dbReference type="Proteomes" id="UP000735302">
    <property type="component" value="Unassembled WGS sequence"/>
</dbReference>
<dbReference type="EMBL" id="BLXT01006999">
    <property type="protein sequence ID" value="GFO35537.1"/>
    <property type="molecule type" value="Genomic_DNA"/>
</dbReference>
<organism evidence="2 3">
    <name type="scientific">Plakobranchus ocellatus</name>
    <dbReference type="NCBI Taxonomy" id="259542"/>
    <lineage>
        <taxon>Eukaryota</taxon>
        <taxon>Metazoa</taxon>
        <taxon>Spiralia</taxon>
        <taxon>Lophotrochozoa</taxon>
        <taxon>Mollusca</taxon>
        <taxon>Gastropoda</taxon>
        <taxon>Heterobranchia</taxon>
        <taxon>Euthyneura</taxon>
        <taxon>Panpulmonata</taxon>
        <taxon>Sacoglossa</taxon>
        <taxon>Placobranchoidea</taxon>
        <taxon>Plakobranchidae</taxon>
        <taxon>Plakobranchus</taxon>
    </lineage>
</organism>
<reference evidence="2 3" key="1">
    <citation type="journal article" date="2021" name="Elife">
        <title>Chloroplast acquisition without the gene transfer in kleptoplastic sea slugs, Plakobranchus ocellatus.</title>
        <authorList>
            <person name="Maeda T."/>
            <person name="Takahashi S."/>
            <person name="Yoshida T."/>
            <person name="Shimamura S."/>
            <person name="Takaki Y."/>
            <person name="Nagai Y."/>
            <person name="Toyoda A."/>
            <person name="Suzuki Y."/>
            <person name="Arimoto A."/>
            <person name="Ishii H."/>
            <person name="Satoh N."/>
            <person name="Nishiyama T."/>
            <person name="Hasebe M."/>
            <person name="Maruyama T."/>
            <person name="Minagawa J."/>
            <person name="Obokata J."/>
            <person name="Shigenobu S."/>
        </authorList>
    </citation>
    <scope>NUCLEOTIDE SEQUENCE [LARGE SCALE GENOMIC DNA]</scope>
</reference>
<proteinExistence type="predicted"/>
<evidence type="ECO:0000313" key="2">
    <source>
        <dbReference type="EMBL" id="GFO35537.1"/>
    </source>
</evidence>
<evidence type="ECO:0000313" key="3">
    <source>
        <dbReference type="Proteomes" id="UP000735302"/>
    </source>
</evidence>
<name>A0AAV4CUG2_9GAST</name>
<gene>
    <name evidence="2" type="ORF">PoB_006204200</name>
</gene>
<keyword evidence="3" id="KW-1185">Reference proteome</keyword>
<feature type="region of interest" description="Disordered" evidence="1">
    <location>
        <begin position="33"/>
        <end position="55"/>
    </location>
</feature>
<accession>A0AAV4CUG2</accession>